<name>A0A805ZJ21_LACGA</name>
<accession>A0A805ZJ21</accession>
<dbReference type="AlphaFoldDB" id="A0A805ZJ21"/>
<dbReference type="InterPro" id="IPR011050">
    <property type="entry name" value="Pectin_lyase_fold/virulence"/>
</dbReference>
<sequence length="376" mass="41151">MADMTRLVKVSGRGDGTDWKSALKDLQPDDVLLLAPGFYELNQGLAVNNITIKGTGSTPEETVISGFFVLDSDCSFFTLENICLQTKSDHNTIYIEDDADTYLTLRNANLYGDENDMAAIAVNGKCTLELFSSRILNSSVSLFAQADFRLTMTDSLIDYDSKDYAALGIQGKGTAIISNSVIHGNLSTYPDSNAEVDLNNTSISYGLIHGQTWVNMLNSTVEKNDDSSFYISDDSWVNILQSEFKGGVFIDKNTRTLIQNSKIDRLIACDNAKITLNNSSIVSHADFQDKASADATRVAFSGRDDFEYFLALNGQASLGGRDLIINPNGSTLAVQDDAKIKLNIVSSSSKDLEVECNSRPNVNILGMRWEAKKNND</sequence>
<dbReference type="Gene3D" id="2.160.20.20">
    <property type="match status" value="1"/>
</dbReference>
<evidence type="ECO:0000313" key="1">
    <source>
        <dbReference type="EMBL" id="ABJ60890.1"/>
    </source>
</evidence>
<dbReference type="KEGG" id="lga:LGAS_1536"/>
<reference evidence="1 2" key="1">
    <citation type="journal article" date="2006" name="Proc. Natl. Acad. Sci. U.S.A.">
        <title>Comparative genomics of the lactic acid bacteria.</title>
        <authorList>
            <person name="Makarova K."/>
            <person name="Slesarev A."/>
            <person name="Wolf Y."/>
            <person name="Sorokin A."/>
            <person name="Mirkin B."/>
            <person name="Koonin E."/>
            <person name="Pavlov A."/>
            <person name="Pavlova N."/>
            <person name="Karamychev V."/>
            <person name="Polouchine N."/>
            <person name="Shakhova V."/>
            <person name="Grigoriev I."/>
            <person name="Lou Y."/>
            <person name="Rohksar D."/>
            <person name="Lucas S."/>
            <person name="Huang K."/>
            <person name="Goodstein D.M."/>
            <person name="Hawkins T."/>
            <person name="Plengvidhya V."/>
            <person name="Welker D."/>
            <person name="Hughes J."/>
            <person name="Goh Y."/>
            <person name="Benson A."/>
            <person name="Baldwin K."/>
            <person name="Lee J.H."/>
            <person name="Diaz-Muniz I."/>
            <person name="Dosti B."/>
            <person name="Smeianov V."/>
            <person name="Wechter W."/>
            <person name="Barabote R."/>
            <person name="Lorca G."/>
            <person name="Altermann E."/>
            <person name="Barrangou R."/>
            <person name="Ganesan B."/>
            <person name="Xie Y."/>
            <person name="Rawsthorne H."/>
            <person name="Tamir D."/>
            <person name="Parker C."/>
            <person name="Breidt F."/>
            <person name="Broadbent J."/>
            <person name="Hutkins R."/>
            <person name="O'Sullivan D."/>
            <person name="Steele J."/>
            <person name="Unlu G."/>
            <person name="Saier M."/>
            <person name="Klaenhammer T."/>
            <person name="Richardson P."/>
            <person name="Kozyavkin S."/>
            <person name="Weimer B."/>
            <person name="Mills D."/>
        </authorList>
    </citation>
    <scope>NUCLEOTIDE SEQUENCE [LARGE SCALE GENOMIC DNA]</scope>
    <source>
        <strain evidence="2">ATCC 33323 / DSM 20243 / BCRC 14619 / CIP 102991 / JCM 1131 / KCTC 3163 / NCIMB 11718 / NCTC 13722 / AM63</strain>
    </source>
</reference>
<organism evidence="1 2">
    <name type="scientific">Lactobacillus gasseri (strain ATCC 33323 / DSM 20243 / BCRC 14619 / CIP 102991 / JCM 1131 / KCTC 3163 / NCIMB 11718 / NCTC 13722 / AM63)</name>
    <dbReference type="NCBI Taxonomy" id="324831"/>
    <lineage>
        <taxon>Bacteria</taxon>
        <taxon>Bacillati</taxon>
        <taxon>Bacillota</taxon>
        <taxon>Bacilli</taxon>
        <taxon>Lactobacillales</taxon>
        <taxon>Lactobacillaceae</taxon>
        <taxon>Lactobacillus</taxon>
    </lineage>
</organism>
<gene>
    <name evidence="1" type="ordered locus">LGAS_1536</name>
</gene>
<dbReference type="EMBL" id="CP000413">
    <property type="protein sequence ID" value="ABJ60890.1"/>
    <property type="molecule type" value="Genomic_DNA"/>
</dbReference>
<dbReference type="SUPFAM" id="SSF51126">
    <property type="entry name" value="Pectin lyase-like"/>
    <property type="match status" value="1"/>
</dbReference>
<dbReference type="Proteomes" id="UP000000664">
    <property type="component" value="Chromosome"/>
</dbReference>
<dbReference type="InterPro" id="IPR012332">
    <property type="entry name" value="Autotransporter_pectin_lyase_C"/>
</dbReference>
<evidence type="ECO:0000313" key="2">
    <source>
        <dbReference type="Proteomes" id="UP000000664"/>
    </source>
</evidence>
<proteinExistence type="predicted"/>
<protein>
    <submittedName>
        <fullName evidence="1">Uncharacterized protein</fullName>
    </submittedName>
</protein>